<protein>
    <submittedName>
        <fullName evidence="1">Uncharacterized protein</fullName>
    </submittedName>
</protein>
<dbReference type="EMBL" id="JX649879">
    <property type="protein sequence ID" value="AGC71665.1"/>
    <property type="molecule type" value="Genomic_DNA"/>
</dbReference>
<organism evidence="1">
    <name type="scientific">uncultured bacterium A1Q1_fos_2386</name>
    <dbReference type="NCBI Taxonomy" id="1256568"/>
    <lineage>
        <taxon>Bacteria</taxon>
        <taxon>environmental samples</taxon>
    </lineage>
</organism>
<accession>L7VZR2</accession>
<evidence type="ECO:0000313" key="1">
    <source>
        <dbReference type="EMBL" id="AGC71665.1"/>
    </source>
</evidence>
<reference evidence="1" key="1">
    <citation type="submission" date="2012-09" db="EMBL/GenBank/DDBJ databases">
        <title>Metagenomic Characterization of a Microbial Community in Wastewater Detects High Levels of Antibiotic Resistance.</title>
        <authorList>
            <person name="Abrams M."/>
            <person name="Caldwell A."/>
            <person name="Vandaei E."/>
            <person name="Lee W."/>
            <person name="Perrott J."/>
            <person name="Khan S.Y."/>
            <person name="Ta J."/>
            <person name="Romero D."/>
            <person name="Nguyen V."/>
            <person name="Pourmand N."/>
            <person name="Ouverney C.C."/>
        </authorList>
    </citation>
    <scope>NUCLEOTIDE SEQUENCE</scope>
</reference>
<dbReference type="AlphaFoldDB" id="L7VZR2"/>
<proteinExistence type="predicted"/>
<name>L7VZR2_9BACT</name>
<sequence length="59" mass="6628">MGVNDDVRHTMELIAAGRTSNLTCPFCQKDKLKKAMGDYGPVFTCPSCRRFIEAPMMDE</sequence>